<proteinExistence type="predicted"/>
<dbReference type="RefSeq" id="WP_135072657.1">
    <property type="nucleotide sequence ID" value="NZ_SPSB01000002.1"/>
</dbReference>
<name>A0A4Y9QV36_9BACT</name>
<evidence type="ECO:0000313" key="1">
    <source>
        <dbReference type="EMBL" id="TFV96000.1"/>
    </source>
</evidence>
<comment type="caution">
    <text evidence="1">The sequence shown here is derived from an EMBL/GenBank/DDBJ whole genome shotgun (WGS) entry which is preliminary data.</text>
</comment>
<accession>A0A4Y9QV36</accession>
<gene>
    <name evidence="1" type="ORF">E4S40_07175</name>
</gene>
<reference evidence="1 2" key="1">
    <citation type="submission" date="2019-03" db="EMBL/GenBank/DDBJ databases">
        <title>Algoriphagus sp. nov, a new strain isolated from root system soil of mangrove plant Kandelia.</title>
        <authorList>
            <person name="Yin Q."/>
            <person name="Wang K."/>
            <person name="Song Z."/>
        </authorList>
    </citation>
    <scope>NUCLEOTIDE SEQUENCE [LARGE SCALE GENOMIC DNA]</scope>
    <source>
        <strain evidence="1 2">XY-J91</strain>
    </source>
</reference>
<dbReference type="OrthoDB" id="824112at2"/>
<keyword evidence="2" id="KW-1185">Reference proteome</keyword>
<dbReference type="AlphaFoldDB" id="A0A4Y9QV36"/>
<dbReference type="Proteomes" id="UP000297647">
    <property type="component" value="Unassembled WGS sequence"/>
</dbReference>
<dbReference type="EMBL" id="SPSB01000002">
    <property type="protein sequence ID" value="TFV96000.1"/>
    <property type="molecule type" value="Genomic_DNA"/>
</dbReference>
<organism evidence="1 2">
    <name type="scientific">Algoriphagus kandeliae</name>
    <dbReference type="NCBI Taxonomy" id="2562278"/>
    <lineage>
        <taxon>Bacteria</taxon>
        <taxon>Pseudomonadati</taxon>
        <taxon>Bacteroidota</taxon>
        <taxon>Cytophagia</taxon>
        <taxon>Cytophagales</taxon>
        <taxon>Cyclobacteriaceae</taxon>
        <taxon>Algoriphagus</taxon>
    </lineage>
</organism>
<sequence>MSDIRYDDKDYFEKEIPFRLYDLKKEEFNSTFEFPDFLKESFLPSELTGPILEKMGKDRMIVNYRFSDSLYVFNFSDKTIQSIYCGLIGRDSAPLLTRYPSRTQELEYKIKEPDFESVFFRNDRVYRVVSHLKEEKFRDYTGFEILEKNLRGVTLIELDIETEEQHFFDLPIAKYFVFDGKYLIAGGVSSREENGDIYRKFYRYTF</sequence>
<protein>
    <submittedName>
        <fullName evidence="1">Uncharacterized protein</fullName>
    </submittedName>
</protein>
<evidence type="ECO:0000313" key="2">
    <source>
        <dbReference type="Proteomes" id="UP000297647"/>
    </source>
</evidence>